<feature type="compositionally biased region" description="Basic and acidic residues" evidence="1">
    <location>
        <begin position="186"/>
        <end position="195"/>
    </location>
</feature>
<name>A0A8T8WAR3_9EURY</name>
<feature type="compositionally biased region" description="Basic and acidic residues" evidence="1">
    <location>
        <begin position="113"/>
        <end position="126"/>
    </location>
</feature>
<accession>A0A8T8WAR3</accession>
<dbReference type="Pfam" id="PF23382">
    <property type="entry name" value="DUF7097"/>
    <property type="match status" value="1"/>
</dbReference>
<keyword evidence="3" id="KW-1185">Reference proteome</keyword>
<protein>
    <submittedName>
        <fullName evidence="2">Uncharacterized protein</fullName>
    </submittedName>
</protein>
<dbReference type="RefSeq" id="WP_222606743.1">
    <property type="nucleotide sequence ID" value="NZ_CP081958.1"/>
</dbReference>
<evidence type="ECO:0000256" key="1">
    <source>
        <dbReference type="SAM" id="MobiDB-lite"/>
    </source>
</evidence>
<sequence>MERTPDGTPVGVDDPYEFAGRCDHLTGDGRCRFALERAGDDREFAAERRRVDYACVAADEDADWRDCPHYRSTTDAKACARCGLEEVRIAHDDRRPLVEEHHLSYGAGAAEGGRADGPERSPDSESNRSLSHEITVGLCRWCHTKVHKSFARVDDDASPDPEAVAERESRRGDELGELGFSSASERYGDDRRGDE</sequence>
<proteinExistence type="predicted"/>
<dbReference type="GeneID" id="67178789"/>
<dbReference type="Proteomes" id="UP000826254">
    <property type="component" value="Chromosome"/>
</dbReference>
<dbReference type="InterPro" id="IPR055523">
    <property type="entry name" value="DUF7097"/>
</dbReference>
<evidence type="ECO:0000313" key="2">
    <source>
        <dbReference type="EMBL" id="QZP36925.1"/>
    </source>
</evidence>
<feature type="compositionally biased region" description="Basic and acidic residues" evidence="1">
    <location>
        <begin position="164"/>
        <end position="174"/>
    </location>
</feature>
<feature type="region of interest" description="Disordered" evidence="1">
    <location>
        <begin position="151"/>
        <end position="195"/>
    </location>
</feature>
<organism evidence="2 3">
    <name type="scientific">Halobaculum magnesiiphilum</name>
    <dbReference type="NCBI Taxonomy" id="1017351"/>
    <lineage>
        <taxon>Archaea</taxon>
        <taxon>Methanobacteriati</taxon>
        <taxon>Methanobacteriota</taxon>
        <taxon>Stenosarchaea group</taxon>
        <taxon>Halobacteria</taxon>
        <taxon>Halobacteriales</taxon>
        <taxon>Haloferacaceae</taxon>
        <taxon>Halobaculum</taxon>
    </lineage>
</organism>
<dbReference type="EMBL" id="CP081958">
    <property type="protein sequence ID" value="QZP36925.1"/>
    <property type="molecule type" value="Genomic_DNA"/>
</dbReference>
<reference evidence="2 3" key="1">
    <citation type="journal article" date="2021" name="Int. J. Syst. Evol. Microbiol.">
        <title>Halobaculum halophilum sp. nov. and Halobaculum salinum sp. nov., isolated from salt lake and saline soil.</title>
        <authorList>
            <person name="Cui H.L."/>
            <person name="Shi X.W."/>
            <person name="Yin X.M."/>
            <person name="Yang X.Y."/>
            <person name="Hou J."/>
            <person name="Zhu L."/>
        </authorList>
    </citation>
    <scope>NUCLEOTIDE SEQUENCE [LARGE SCALE GENOMIC DNA]</scope>
    <source>
        <strain evidence="2 3">NBRC 109044</strain>
    </source>
</reference>
<gene>
    <name evidence="2" type="ORF">K6T50_11565</name>
</gene>
<evidence type="ECO:0000313" key="3">
    <source>
        <dbReference type="Proteomes" id="UP000826254"/>
    </source>
</evidence>
<dbReference type="KEGG" id="hmp:K6T50_11565"/>
<feature type="region of interest" description="Disordered" evidence="1">
    <location>
        <begin position="105"/>
        <end position="129"/>
    </location>
</feature>
<dbReference type="AlphaFoldDB" id="A0A8T8WAR3"/>